<dbReference type="InterPro" id="IPR012337">
    <property type="entry name" value="RNaseH-like_sf"/>
</dbReference>
<dbReference type="PROSITE" id="PS50994">
    <property type="entry name" value="INTEGRASE"/>
    <property type="match status" value="1"/>
</dbReference>
<dbReference type="InterPro" id="IPR001584">
    <property type="entry name" value="Integrase_cat-core"/>
</dbReference>
<name>A0ABQ9GMM3_9NEOP</name>
<dbReference type="EMBL" id="JARBHB010000011">
    <property type="protein sequence ID" value="KAJ8873253.1"/>
    <property type="molecule type" value="Genomic_DNA"/>
</dbReference>
<evidence type="ECO:0000259" key="1">
    <source>
        <dbReference type="PROSITE" id="PS50994"/>
    </source>
</evidence>
<accession>A0ABQ9GMM3</accession>
<comment type="caution">
    <text evidence="2">The sequence shown here is derived from an EMBL/GenBank/DDBJ whole genome shotgun (WGS) entry which is preliminary data.</text>
</comment>
<reference evidence="2 3" key="1">
    <citation type="submission" date="2023-02" db="EMBL/GenBank/DDBJ databases">
        <title>LHISI_Scaffold_Assembly.</title>
        <authorList>
            <person name="Stuart O.P."/>
            <person name="Cleave R."/>
            <person name="Magrath M.J.L."/>
            <person name="Mikheyev A.S."/>
        </authorList>
    </citation>
    <scope>NUCLEOTIDE SEQUENCE [LARGE SCALE GENOMIC DNA]</scope>
    <source>
        <strain evidence="2">Daus_M_001</strain>
        <tissue evidence="2">Leg muscle</tissue>
    </source>
</reference>
<evidence type="ECO:0000313" key="3">
    <source>
        <dbReference type="Proteomes" id="UP001159363"/>
    </source>
</evidence>
<dbReference type="PANTHER" id="PTHR37984">
    <property type="entry name" value="PROTEIN CBG26694"/>
    <property type="match status" value="1"/>
</dbReference>
<gene>
    <name evidence="2" type="ORF">PR048_026887</name>
</gene>
<feature type="domain" description="Integrase catalytic" evidence="1">
    <location>
        <begin position="45"/>
        <end position="164"/>
    </location>
</feature>
<sequence length="164" mass="18559">MLKLIHEATLELARQKLVLGGYLWPGMSRDIEHHKQKRTTASSCSSHIPFAKVGADILKFGGKSYLVVYDYFSKWLEIVKLCNKQGSSVISTLKDIFCNHGIPKIVVADNKPFSSYECTSFAHELDFEIHSSSLLYSQSNGMAEKCVGIAKIILRKIEEKRKEY</sequence>
<protein>
    <recommendedName>
        <fullName evidence="1">Integrase catalytic domain-containing protein</fullName>
    </recommendedName>
</protein>
<keyword evidence="3" id="KW-1185">Reference proteome</keyword>
<dbReference type="PANTHER" id="PTHR37984:SF7">
    <property type="entry name" value="INTEGRASE CATALYTIC DOMAIN-CONTAINING PROTEIN"/>
    <property type="match status" value="1"/>
</dbReference>
<evidence type="ECO:0000313" key="2">
    <source>
        <dbReference type="EMBL" id="KAJ8873253.1"/>
    </source>
</evidence>
<dbReference type="SUPFAM" id="SSF53098">
    <property type="entry name" value="Ribonuclease H-like"/>
    <property type="match status" value="1"/>
</dbReference>
<dbReference type="InterPro" id="IPR036397">
    <property type="entry name" value="RNaseH_sf"/>
</dbReference>
<dbReference type="InterPro" id="IPR050951">
    <property type="entry name" value="Retrovirus_Pol_polyprotein"/>
</dbReference>
<proteinExistence type="predicted"/>
<dbReference type="Proteomes" id="UP001159363">
    <property type="component" value="Chromosome 10"/>
</dbReference>
<dbReference type="Gene3D" id="3.30.420.10">
    <property type="entry name" value="Ribonuclease H-like superfamily/Ribonuclease H"/>
    <property type="match status" value="1"/>
</dbReference>
<organism evidence="2 3">
    <name type="scientific">Dryococelus australis</name>
    <dbReference type="NCBI Taxonomy" id="614101"/>
    <lineage>
        <taxon>Eukaryota</taxon>
        <taxon>Metazoa</taxon>
        <taxon>Ecdysozoa</taxon>
        <taxon>Arthropoda</taxon>
        <taxon>Hexapoda</taxon>
        <taxon>Insecta</taxon>
        <taxon>Pterygota</taxon>
        <taxon>Neoptera</taxon>
        <taxon>Polyneoptera</taxon>
        <taxon>Phasmatodea</taxon>
        <taxon>Verophasmatodea</taxon>
        <taxon>Anareolatae</taxon>
        <taxon>Phasmatidae</taxon>
        <taxon>Eurycanthinae</taxon>
        <taxon>Dryococelus</taxon>
    </lineage>
</organism>